<dbReference type="GO" id="GO:0010181">
    <property type="term" value="F:FMN binding"/>
    <property type="evidence" value="ECO:0007669"/>
    <property type="project" value="InterPro"/>
</dbReference>
<comment type="cofactor">
    <cofactor evidence="5">
        <name>FMN</name>
        <dbReference type="ChEBI" id="CHEBI:58210"/>
    </cofactor>
    <text evidence="5">Binds 1 FMN per subunit.</text>
</comment>
<evidence type="ECO:0000259" key="6">
    <source>
        <dbReference type="Pfam" id="PF01243"/>
    </source>
</evidence>
<dbReference type="Proteomes" id="UP000240572">
    <property type="component" value="Unassembled WGS sequence"/>
</dbReference>
<feature type="binding site" evidence="5">
    <location>
        <begin position="66"/>
        <end position="71"/>
    </location>
    <ligand>
        <name>FMN</name>
        <dbReference type="ChEBI" id="CHEBI:58210"/>
    </ligand>
</feature>
<comment type="caution">
    <text evidence="8">The sequence shown here is derived from an EMBL/GenBank/DDBJ whole genome shotgun (WGS) entry which is preliminary data.</text>
</comment>
<dbReference type="GO" id="GO:0004733">
    <property type="term" value="F:pyridoxamine phosphate oxidase activity"/>
    <property type="evidence" value="ECO:0007669"/>
    <property type="project" value="InterPro"/>
</dbReference>
<comment type="similarity">
    <text evidence="1">Belongs to the pyridoxamine 5'-phosphate oxidase family.</text>
</comment>
<dbReference type="PANTHER" id="PTHR10851">
    <property type="entry name" value="PYRIDOXINE-5-PHOSPHATE OXIDASE"/>
    <property type="match status" value="1"/>
</dbReference>
<feature type="binding site" evidence="5">
    <location>
        <position position="88"/>
    </location>
    <ligand>
        <name>FMN</name>
        <dbReference type="ChEBI" id="CHEBI:58210"/>
    </ligand>
</feature>
<name>A0A2P8D8H2_9BACT</name>
<dbReference type="SUPFAM" id="SSF50475">
    <property type="entry name" value="FMN-binding split barrel"/>
    <property type="match status" value="1"/>
</dbReference>
<dbReference type="PANTHER" id="PTHR10851:SF0">
    <property type="entry name" value="PYRIDOXINE-5'-PHOSPHATE OXIDASE"/>
    <property type="match status" value="1"/>
</dbReference>
<evidence type="ECO:0000259" key="7">
    <source>
        <dbReference type="Pfam" id="PF10590"/>
    </source>
</evidence>
<dbReference type="AlphaFoldDB" id="A0A2P8D8H2"/>
<protein>
    <submittedName>
        <fullName evidence="8">Pyridoxamine 5'-phosphate oxidase</fullName>
    </submittedName>
</protein>
<feature type="binding site" evidence="5">
    <location>
        <position position="87"/>
    </location>
    <ligand>
        <name>FMN</name>
        <dbReference type="ChEBI" id="CHEBI:58210"/>
    </ligand>
</feature>
<evidence type="ECO:0000256" key="1">
    <source>
        <dbReference type="ARBA" id="ARBA00007301"/>
    </source>
</evidence>
<keyword evidence="3 5" id="KW-0288">FMN</keyword>
<dbReference type="InterPro" id="IPR012349">
    <property type="entry name" value="Split_barrel_FMN-bd"/>
</dbReference>
<evidence type="ECO:0000256" key="3">
    <source>
        <dbReference type="ARBA" id="ARBA00022643"/>
    </source>
</evidence>
<feature type="domain" description="Pyridoxamine 5'-phosphate oxidase N-terminal" evidence="6">
    <location>
        <begin position="46"/>
        <end position="161"/>
    </location>
</feature>
<dbReference type="PIRSF" id="PIRSF000190">
    <property type="entry name" value="Pyd_amn-ph_oxd"/>
    <property type="match status" value="1"/>
</dbReference>
<feature type="domain" description="Pyridoxine 5'-phosphate oxidase dimerisation C-terminal" evidence="7">
    <location>
        <begin position="178"/>
        <end position="218"/>
    </location>
</feature>
<accession>A0A2P8D8H2</accession>
<evidence type="ECO:0000313" key="8">
    <source>
        <dbReference type="EMBL" id="PSK93528.1"/>
    </source>
</evidence>
<feature type="binding site" evidence="5">
    <location>
        <position position="110"/>
    </location>
    <ligand>
        <name>FMN</name>
        <dbReference type="ChEBI" id="CHEBI:58210"/>
    </ligand>
</feature>
<dbReference type="Pfam" id="PF01243">
    <property type="entry name" value="PNPOx_N"/>
    <property type="match status" value="1"/>
</dbReference>
<evidence type="ECO:0000313" key="9">
    <source>
        <dbReference type="Proteomes" id="UP000240572"/>
    </source>
</evidence>
<proteinExistence type="inferred from homology"/>
<evidence type="ECO:0000256" key="4">
    <source>
        <dbReference type="ARBA" id="ARBA00023002"/>
    </source>
</evidence>
<dbReference type="InterPro" id="IPR019576">
    <property type="entry name" value="Pyridoxamine_oxidase_dimer_C"/>
</dbReference>
<dbReference type="Pfam" id="PF10590">
    <property type="entry name" value="PNP_phzG_C"/>
    <property type="match status" value="1"/>
</dbReference>
<dbReference type="InterPro" id="IPR000659">
    <property type="entry name" value="Pyridox_Oxase"/>
</dbReference>
<dbReference type="NCBIfam" id="NF004231">
    <property type="entry name" value="PRK05679.1"/>
    <property type="match status" value="1"/>
</dbReference>
<gene>
    <name evidence="8" type="ORF">B0I18_102498</name>
</gene>
<keyword evidence="2" id="KW-0285">Flavoprotein</keyword>
<dbReference type="GO" id="GO:0008615">
    <property type="term" value="P:pyridoxine biosynthetic process"/>
    <property type="evidence" value="ECO:0007669"/>
    <property type="project" value="InterPro"/>
</dbReference>
<sequence length="218" mass="24879">MCSNAGYCSGCRKFENNYKSLLRVNLTALTALFQHYLNEEMQMRSVRLPYACCLSTIGLDGFPNARFVSLKEIRDDRFVIAGCMSSRKGAEINASNKVAISFWWPETQRQVRIQGIAHLMPGDIADRYFDERNLDSRIVSAVSNQGAALDDPQALHQAYDQLVQNIGETGYVARPENWGAFAIEPVRIEFLTFSDSRFHDRILFRKEGDQWTEIKLQP</sequence>
<evidence type="ECO:0000256" key="5">
    <source>
        <dbReference type="PIRSR" id="PIRSR000190-2"/>
    </source>
</evidence>
<dbReference type="Gene3D" id="2.30.110.10">
    <property type="entry name" value="Electron Transport, Fmn-binding Protein, Chain A"/>
    <property type="match status" value="1"/>
</dbReference>
<feature type="binding site" evidence="5">
    <location>
        <position position="201"/>
    </location>
    <ligand>
        <name>FMN</name>
        <dbReference type="ChEBI" id="CHEBI:58210"/>
    </ligand>
</feature>
<keyword evidence="4" id="KW-0560">Oxidoreductase</keyword>
<dbReference type="EMBL" id="PYGD01000002">
    <property type="protein sequence ID" value="PSK93528.1"/>
    <property type="molecule type" value="Genomic_DNA"/>
</dbReference>
<keyword evidence="9" id="KW-1185">Reference proteome</keyword>
<dbReference type="OrthoDB" id="9780392at2"/>
<dbReference type="InterPro" id="IPR011576">
    <property type="entry name" value="Pyridox_Oxase_N"/>
</dbReference>
<organism evidence="8 9">
    <name type="scientific">Taibaiella chishuiensis</name>
    <dbReference type="NCBI Taxonomy" id="1434707"/>
    <lineage>
        <taxon>Bacteria</taxon>
        <taxon>Pseudomonadati</taxon>
        <taxon>Bacteroidota</taxon>
        <taxon>Chitinophagia</taxon>
        <taxon>Chitinophagales</taxon>
        <taxon>Chitinophagaceae</taxon>
        <taxon>Taibaiella</taxon>
    </lineage>
</organism>
<reference evidence="8 9" key="1">
    <citation type="submission" date="2018-03" db="EMBL/GenBank/DDBJ databases">
        <title>Genomic Encyclopedia of Type Strains, Phase III (KMG-III): the genomes of soil and plant-associated and newly described type strains.</title>
        <authorList>
            <person name="Whitman W."/>
        </authorList>
    </citation>
    <scope>NUCLEOTIDE SEQUENCE [LARGE SCALE GENOMIC DNA]</scope>
    <source>
        <strain evidence="8 9">CGMCC 1.12700</strain>
    </source>
</reference>
<evidence type="ECO:0000256" key="2">
    <source>
        <dbReference type="ARBA" id="ARBA00022630"/>
    </source>
</evidence>